<evidence type="ECO:0000256" key="8">
    <source>
        <dbReference type="PIRSR" id="PIRSR000350-3"/>
    </source>
</evidence>
<dbReference type="PRINTS" id="PR00368">
    <property type="entry name" value="FADPNR"/>
</dbReference>
<dbReference type="GO" id="GO:0050660">
    <property type="term" value="F:flavin adenine dinucleotide binding"/>
    <property type="evidence" value="ECO:0007669"/>
    <property type="project" value="TreeGrafter"/>
</dbReference>
<keyword evidence="4" id="KW-0521">NADP</keyword>
<dbReference type="GO" id="GO:0016668">
    <property type="term" value="F:oxidoreductase activity, acting on a sulfur group of donors, NAD(P) as acceptor"/>
    <property type="evidence" value="ECO:0007669"/>
    <property type="project" value="InterPro"/>
</dbReference>
<dbReference type="RefSeq" id="WP_015956875.1">
    <property type="nucleotide sequence ID" value="NC_011729.1"/>
</dbReference>
<dbReference type="AlphaFoldDB" id="B7KEH6"/>
<dbReference type="InterPro" id="IPR012999">
    <property type="entry name" value="Pyr_OxRdtase_I_AS"/>
</dbReference>
<proteinExistence type="inferred from homology"/>
<dbReference type="eggNOG" id="COG1249">
    <property type="taxonomic scope" value="Bacteria"/>
</dbReference>
<feature type="binding site" evidence="8">
    <location>
        <begin position="139"/>
        <end position="141"/>
    </location>
    <ligand>
        <name>FAD</name>
        <dbReference type="ChEBI" id="CHEBI:57692"/>
    </ligand>
</feature>
<feature type="binding site" evidence="8">
    <location>
        <position position="115"/>
    </location>
    <ligand>
        <name>FAD</name>
        <dbReference type="ChEBI" id="CHEBI:57692"/>
    </ligand>
</feature>
<keyword evidence="6" id="KW-1015">Disulfide bond</keyword>
<feature type="binding site" evidence="8">
    <location>
        <position position="51"/>
    </location>
    <ligand>
        <name>FAD</name>
        <dbReference type="ChEBI" id="CHEBI:57692"/>
    </ligand>
</feature>
<dbReference type="STRING" id="65393.PCC7424_4940"/>
<dbReference type="PRINTS" id="PR00411">
    <property type="entry name" value="PNDRDTASEI"/>
</dbReference>
<feature type="domain" description="FAD/NAD(P)-binding" evidence="12">
    <location>
        <begin position="5"/>
        <end position="317"/>
    </location>
</feature>
<feature type="binding site" evidence="8">
    <location>
        <position position="262"/>
    </location>
    <ligand>
        <name>NAD(+)</name>
        <dbReference type="ChEBI" id="CHEBI:57540"/>
    </ligand>
</feature>
<evidence type="ECO:0000256" key="2">
    <source>
        <dbReference type="ARBA" id="ARBA00022630"/>
    </source>
</evidence>
<dbReference type="FunFam" id="3.30.390.30:FF:000001">
    <property type="entry name" value="Dihydrolipoyl dehydrogenase"/>
    <property type="match status" value="1"/>
</dbReference>
<feature type="binding site" evidence="8">
    <location>
        <position position="302"/>
    </location>
    <ligand>
        <name>FAD</name>
        <dbReference type="ChEBI" id="CHEBI:57692"/>
    </ligand>
</feature>
<dbReference type="HOGENOM" id="CLU_016755_1_0_3"/>
<evidence type="ECO:0000256" key="10">
    <source>
        <dbReference type="RuleBase" id="RU003691"/>
    </source>
</evidence>
<organism evidence="13 14">
    <name type="scientific">Gloeothece citriformis (strain PCC 7424)</name>
    <name type="common">Cyanothece sp. (strain PCC 7424)</name>
    <dbReference type="NCBI Taxonomy" id="65393"/>
    <lineage>
        <taxon>Bacteria</taxon>
        <taxon>Bacillati</taxon>
        <taxon>Cyanobacteriota</taxon>
        <taxon>Cyanophyceae</taxon>
        <taxon>Oscillatoriophycideae</taxon>
        <taxon>Chroococcales</taxon>
        <taxon>Aphanothecaceae</taxon>
        <taxon>Gloeothece</taxon>
        <taxon>Gloeothece citriformis</taxon>
    </lineage>
</organism>
<dbReference type="Pfam" id="PF07992">
    <property type="entry name" value="Pyr_redox_2"/>
    <property type="match status" value="1"/>
</dbReference>
<dbReference type="InterPro" id="IPR016156">
    <property type="entry name" value="FAD/NAD-linked_Rdtase_dimer_sf"/>
</dbReference>
<feature type="disulfide bond" description="Redox-active" evidence="9">
    <location>
        <begin position="42"/>
        <end position="47"/>
    </location>
</feature>
<dbReference type="Proteomes" id="UP000002384">
    <property type="component" value="Chromosome"/>
</dbReference>
<dbReference type="SUPFAM" id="SSF51905">
    <property type="entry name" value="FAD/NAD(P)-binding domain"/>
    <property type="match status" value="1"/>
</dbReference>
<evidence type="ECO:0000256" key="9">
    <source>
        <dbReference type="PIRSR" id="PIRSR000350-4"/>
    </source>
</evidence>
<dbReference type="EMBL" id="CP001291">
    <property type="protein sequence ID" value="ACK73294.1"/>
    <property type="molecule type" value="Genomic_DNA"/>
</dbReference>
<keyword evidence="2 10" id="KW-0285">Flavoprotein</keyword>
<evidence type="ECO:0000313" key="13">
    <source>
        <dbReference type="EMBL" id="ACK73294.1"/>
    </source>
</evidence>
<comment type="cofactor">
    <cofactor evidence="8">
        <name>FAD</name>
        <dbReference type="ChEBI" id="CHEBI:57692"/>
    </cofactor>
    <text evidence="8">Binds 1 FAD per subunit.</text>
</comment>
<dbReference type="InterPro" id="IPR036188">
    <property type="entry name" value="FAD/NAD-bd_sf"/>
</dbReference>
<evidence type="ECO:0000256" key="4">
    <source>
        <dbReference type="ARBA" id="ARBA00022857"/>
    </source>
</evidence>
<evidence type="ECO:0000259" key="11">
    <source>
        <dbReference type="Pfam" id="PF02852"/>
    </source>
</evidence>
<dbReference type="PANTHER" id="PTHR43014">
    <property type="entry name" value="MERCURIC REDUCTASE"/>
    <property type="match status" value="1"/>
</dbReference>
<keyword evidence="5 10" id="KW-0560">Oxidoreductase</keyword>
<dbReference type="OrthoDB" id="9807946at2"/>
<evidence type="ECO:0000259" key="12">
    <source>
        <dbReference type="Pfam" id="PF07992"/>
    </source>
</evidence>
<dbReference type="KEGG" id="cyc:PCC7424_4940"/>
<evidence type="ECO:0000313" key="14">
    <source>
        <dbReference type="Proteomes" id="UP000002384"/>
    </source>
</evidence>
<dbReference type="PIRSF" id="PIRSF000350">
    <property type="entry name" value="Mercury_reductase_MerA"/>
    <property type="match status" value="1"/>
</dbReference>
<dbReference type="InterPro" id="IPR004099">
    <property type="entry name" value="Pyr_nucl-diS_OxRdtase_dimer"/>
</dbReference>
<keyword evidence="8" id="KW-0547">Nucleotide-binding</keyword>
<dbReference type="InterPro" id="IPR001100">
    <property type="entry name" value="Pyr_nuc-diS_OxRdtase"/>
</dbReference>
<dbReference type="GO" id="GO:0003955">
    <property type="term" value="F:NAD(P)H dehydrogenase (quinone) activity"/>
    <property type="evidence" value="ECO:0007669"/>
    <property type="project" value="TreeGrafter"/>
</dbReference>
<protein>
    <submittedName>
        <fullName evidence="13">Pyridine nucleotide-disulphide oxidoreductase dimerisation region</fullName>
    </submittedName>
</protein>
<reference evidence="14" key="1">
    <citation type="journal article" date="2011" name="MBio">
        <title>Novel metabolic attributes of the genus Cyanothece, comprising a group of unicellular nitrogen-fixing Cyanobacteria.</title>
        <authorList>
            <person name="Bandyopadhyay A."/>
            <person name="Elvitigala T."/>
            <person name="Welsh E."/>
            <person name="Stockel J."/>
            <person name="Liberton M."/>
            <person name="Min H."/>
            <person name="Sherman L.A."/>
            <person name="Pakrasi H.B."/>
        </authorList>
    </citation>
    <scope>NUCLEOTIDE SEQUENCE [LARGE SCALE GENOMIC DNA]</scope>
    <source>
        <strain evidence="14">PCC 7424</strain>
    </source>
</reference>
<accession>B7KEH6</accession>
<evidence type="ECO:0000256" key="3">
    <source>
        <dbReference type="ARBA" id="ARBA00022827"/>
    </source>
</evidence>
<evidence type="ECO:0000256" key="5">
    <source>
        <dbReference type="ARBA" id="ARBA00023002"/>
    </source>
</evidence>
<dbReference type="SUPFAM" id="SSF55424">
    <property type="entry name" value="FAD/NAD-linked reductases, dimerisation (C-terminal) domain"/>
    <property type="match status" value="1"/>
</dbReference>
<evidence type="ECO:0000256" key="7">
    <source>
        <dbReference type="ARBA" id="ARBA00023284"/>
    </source>
</evidence>
<comment type="similarity">
    <text evidence="1 10">Belongs to the class-I pyridine nucleotide-disulfide oxidoreductase family.</text>
</comment>
<feature type="domain" description="Pyridine nucleotide-disulphide oxidoreductase dimerisation" evidence="11">
    <location>
        <begin position="337"/>
        <end position="442"/>
    </location>
</feature>
<dbReference type="InterPro" id="IPR023753">
    <property type="entry name" value="FAD/NAD-binding_dom"/>
</dbReference>
<dbReference type="PANTHER" id="PTHR43014:SF2">
    <property type="entry name" value="MERCURIC REDUCTASE"/>
    <property type="match status" value="1"/>
</dbReference>
<dbReference type="Gene3D" id="3.50.50.60">
    <property type="entry name" value="FAD/NAD(P)-binding domain"/>
    <property type="match status" value="2"/>
</dbReference>
<dbReference type="Gene3D" id="3.30.390.30">
    <property type="match status" value="1"/>
</dbReference>
<keyword evidence="14" id="KW-1185">Reference proteome</keyword>
<evidence type="ECO:0000256" key="1">
    <source>
        <dbReference type="ARBA" id="ARBA00007532"/>
    </source>
</evidence>
<keyword evidence="3 8" id="KW-0274">FAD</keyword>
<feature type="binding site" evidence="8">
    <location>
        <begin position="176"/>
        <end position="183"/>
    </location>
    <ligand>
        <name>NAD(+)</name>
        <dbReference type="ChEBI" id="CHEBI:57540"/>
    </ligand>
</feature>
<keyword evidence="7 10" id="KW-0676">Redox-active center</keyword>
<sequence length="472" mass="51465">MAVDYDLIVIGGGSGGLVVAAASALLKAKVALIEKDKLGGDCLWSGCVPSKSLIEASRLAYQIKHSQRFGIYTEATEINFTQAMGYVQEVIATIEPNDSPERFRGFGVEVIFGSGRFIDRGTFEVNGQKLTARAFVIATGSRPAIPPIEGLKEVGFLTNEQVFSLTERPPSLAIIGAGPIGCELGQAFYRLGTEVTLISSRDQLLPKEEPEASAVVETQFIKEGIKIIKNNRVEKVERVDGKKKVWVGNIPLMVDEILVAAGRSPNLETLNLEAAGVTHNSKGINVNQKLQTTNPKIYACGDVLGGYQFTHVASYQASIVIPNALFLPLKKVDYRVIPWATFTDPELARVGLTEAEARKKYNDVDVLKQEFADIDRAQAEGSPQGFAKFIIRSDGEILGAHIVGSSAAELIHEVVLAMSHKLKISALRGIHIYPTLSEVNSKAALLLTKEKYDKNKTLQNLLKTLFNFLRKL</sequence>
<gene>
    <name evidence="13" type="ordered locus">PCC7424_4940</name>
</gene>
<name>B7KEH6_GLOC7</name>
<evidence type="ECO:0000256" key="6">
    <source>
        <dbReference type="ARBA" id="ARBA00023157"/>
    </source>
</evidence>
<keyword evidence="8" id="KW-0520">NAD</keyword>
<dbReference type="PROSITE" id="PS00076">
    <property type="entry name" value="PYRIDINE_REDOX_1"/>
    <property type="match status" value="1"/>
</dbReference>
<dbReference type="Pfam" id="PF02852">
    <property type="entry name" value="Pyr_redox_dim"/>
    <property type="match status" value="1"/>
</dbReference>